<evidence type="ECO:0000313" key="1">
    <source>
        <dbReference type="EMBL" id="MED6251895.1"/>
    </source>
</evidence>
<dbReference type="EMBL" id="JAHUTI010060474">
    <property type="protein sequence ID" value="MED6251895.1"/>
    <property type="molecule type" value="Genomic_DNA"/>
</dbReference>
<name>A0ABU7BQK9_9TELE</name>
<evidence type="ECO:0000313" key="2">
    <source>
        <dbReference type="Proteomes" id="UP001345963"/>
    </source>
</evidence>
<protein>
    <submittedName>
        <fullName evidence="1">Uncharacterized protein</fullName>
    </submittedName>
</protein>
<dbReference type="Proteomes" id="UP001345963">
    <property type="component" value="Unassembled WGS sequence"/>
</dbReference>
<gene>
    <name evidence="1" type="ORF">ATANTOWER_004295</name>
</gene>
<proteinExistence type="predicted"/>
<sequence length="259" mass="28087">TKNLCHPHHLPDQVTKVLSATDRDSSRRQQRFATKSCSSCSNTFSSNSSDGKTSAPQLMCLRGVSVDSSIDSTHYMSSALPQIAGATLVLTDILGKKTAGSNSHVTDLSGTDSLSRDSCGSRCSSADKMKVKPYANSSEAFVACAGDAGLDSESLFSQDTCRWEAGLNWLNSSLLDETNRPSCHPIRDVYVGEQGGDEREYRGVISSFTEWSRRNNLILNTVKTKEMITDNGRKPSHEPITIVGEEIELVNIQVFGSPS</sequence>
<feature type="non-terminal residue" evidence="1">
    <location>
        <position position="1"/>
    </location>
</feature>
<comment type="caution">
    <text evidence="1">The sequence shown here is derived from an EMBL/GenBank/DDBJ whole genome shotgun (WGS) entry which is preliminary data.</text>
</comment>
<organism evidence="1 2">
    <name type="scientific">Ataeniobius toweri</name>
    <dbReference type="NCBI Taxonomy" id="208326"/>
    <lineage>
        <taxon>Eukaryota</taxon>
        <taxon>Metazoa</taxon>
        <taxon>Chordata</taxon>
        <taxon>Craniata</taxon>
        <taxon>Vertebrata</taxon>
        <taxon>Euteleostomi</taxon>
        <taxon>Actinopterygii</taxon>
        <taxon>Neopterygii</taxon>
        <taxon>Teleostei</taxon>
        <taxon>Neoteleostei</taxon>
        <taxon>Acanthomorphata</taxon>
        <taxon>Ovalentaria</taxon>
        <taxon>Atherinomorphae</taxon>
        <taxon>Cyprinodontiformes</taxon>
        <taxon>Goodeidae</taxon>
        <taxon>Ataeniobius</taxon>
    </lineage>
</organism>
<reference evidence="1 2" key="1">
    <citation type="submission" date="2021-07" db="EMBL/GenBank/DDBJ databases">
        <authorList>
            <person name="Palmer J.M."/>
        </authorList>
    </citation>
    <scope>NUCLEOTIDE SEQUENCE [LARGE SCALE GENOMIC DNA]</scope>
    <source>
        <strain evidence="1 2">AT_MEX2019</strain>
        <tissue evidence="1">Muscle</tissue>
    </source>
</reference>
<accession>A0ABU7BQK9</accession>
<keyword evidence="2" id="KW-1185">Reference proteome</keyword>